<reference evidence="2" key="1">
    <citation type="journal article" date="2019" name="Int. J. Syst. Evol. Microbiol.">
        <title>The Global Catalogue of Microorganisms (GCM) 10K type strain sequencing project: providing services to taxonomists for standard genome sequencing and annotation.</title>
        <authorList>
            <consortium name="The Broad Institute Genomics Platform"/>
            <consortium name="The Broad Institute Genome Sequencing Center for Infectious Disease"/>
            <person name="Wu L."/>
            <person name="Ma J."/>
        </authorList>
    </citation>
    <scope>NUCLEOTIDE SEQUENCE [LARGE SCALE GENOMIC DNA]</scope>
    <source>
        <strain evidence="2">JCM 16722</strain>
    </source>
</reference>
<dbReference type="Proteomes" id="UP001500167">
    <property type="component" value="Unassembled WGS sequence"/>
</dbReference>
<gene>
    <name evidence="1" type="ORF">GCM10022218_02860</name>
</gene>
<name>A0ABP7ZQU6_9SPHI</name>
<protein>
    <submittedName>
        <fullName evidence="1">Uncharacterized protein</fullName>
    </submittedName>
</protein>
<dbReference type="RefSeq" id="WP_346083832.1">
    <property type="nucleotide sequence ID" value="NZ_BAAAZK010000002.1"/>
</dbReference>
<evidence type="ECO:0000313" key="2">
    <source>
        <dbReference type="Proteomes" id="UP001500167"/>
    </source>
</evidence>
<dbReference type="EMBL" id="BAAAZK010000002">
    <property type="protein sequence ID" value="GAA4168268.1"/>
    <property type="molecule type" value="Genomic_DNA"/>
</dbReference>
<evidence type="ECO:0000313" key="1">
    <source>
        <dbReference type="EMBL" id="GAA4168268.1"/>
    </source>
</evidence>
<accession>A0ABP7ZQU6</accession>
<keyword evidence="2" id="KW-1185">Reference proteome</keyword>
<sequence>MAKVFRLFDGTPMTHWQSSGTDYGEGTIKKIKSPDGDQSSVLPTSIPSPFARLDLFNGAFSYFKDIDNKLDGYTNNHKLVSDCLDLLELLYNKDSINGELTIKVWDKQRDLVKLIESNYSKHQLLGRTLNLFLRQDQQEFSFDKLNRIYIFYYNYKIIGATSPKTMVFTSANDLEFAQITLHDRKLFTEPASLKNRDEDFILYLRALFQEQPLLTQLMPEFNEYVRRSIKERGDVDRSFSSNIQTQNLSQFLDYKKTIEGDDYFVEVFDIPFRTKSAKNIQERIGNESQFLIHASKAIDGLKPMVLATNGNLGVLDYLYQGVKWDVNTKVNRPDDQFLDSRVLPGKDVRYPFLTVDDFLEAEIYETPYEINKNSFFNGNFSNESDEKNVGYLLPLKAAFFTYFTEEDLVKLRSGRNMMEIIKKKGSVNVKLRIPINGGQHVIELEKKYEKTDINPQKGKIIPCAKYFQLFPIQKTDVNPNYYIQVIDEGLNDYQHVFQLNCDGKAASDRSMKVRRDNRNGSFYNTYYFRNRENFKSIHFQEEDSVSNNYLIPLWQTERNTGGKFTFAIDFGTSNTHVEYSVNKSKPLPLDLPFMKNGFATSFNKLDTSVSSLNEIQNLKDLEFVAENISQESNYGFPIRTVLFDYNNFNASHYQSILDYNIGFTYEKNEMPNFNNLTPRTNIKWVTGYEDEEGLAWMRSFLEQLIIMCKTKVLVERGDLSKTRFTWTYPISYGKFKINSVAEIMEELIALHFGQGIEIRKLSESIAPFYSIAKTGEILGTTDTILSLDIGGGTIDSVVYQNQRVVSISSVLFGANFLYQAGYRTELQSNGFYHLGKKFFSGLSNLDNFHNLQEIESKIQQSGKIEDIIAYYFSLDKKKELQHVNNKSFNIFLAMHTSERVVFLFYLASVIFNSVKAVKIMGMSKPSYLTFSGTGSKFLSIIDKSNSKESIIRYGSAIINAVYSNEGLAETSRIRVLLQDNPKELTAKGAINLLDEAEEVLADLSINSLMNDKFKSYIGDLEGTIVSKDNPLSYEKLGGQFNESVYQAYTEFVNLFLQLPGVNYKDDFGIDYDLKKKFEDILLDKKIAIEFLEAGIAQRSKQITATDEVSDNLSFYIVRGMLGEMFNILQEDED</sequence>
<comment type="caution">
    <text evidence="1">The sequence shown here is derived from an EMBL/GenBank/DDBJ whole genome shotgun (WGS) entry which is preliminary data.</text>
</comment>
<proteinExistence type="predicted"/>
<organism evidence="1 2">
    <name type="scientific">Sphingobacterium ginsenosidimutans</name>
    <dbReference type="NCBI Taxonomy" id="687845"/>
    <lineage>
        <taxon>Bacteria</taxon>
        <taxon>Pseudomonadati</taxon>
        <taxon>Bacteroidota</taxon>
        <taxon>Sphingobacteriia</taxon>
        <taxon>Sphingobacteriales</taxon>
        <taxon>Sphingobacteriaceae</taxon>
        <taxon>Sphingobacterium</taxon>
    </lineage>
</organism>